<comment type="caution">
    <text evidence="2">The sequence shown here is derived from an EMBL/GenBank/DDBJ whole genome shotgun (WGS) entry which is preliminary data.</text>
</comment>
<evidence type="ECO:0000313" key="3">
    <source>
        <dbReference type="Proteomes" id="UP001303046"/>
    </source>
</evidence>
<evidence type="ECO:0000313" key="2">
    <source>
        <dbReference type="EMBL" id="KAK6763814.1"/>
    </source>
</evidence>
<evidence type="ECO:0000256" key="1">
    <source>
        <dbReference type="SAM" id="MobiDB-lite"/>
    </source>
</evidence>
<gene>
    <name evidence="2" type="primary">Necator_chrX.g24389</name>
    <name evidence="2" type="ORF">RB195_024224</name>
</gene>
<proteinExistence type="predicted"/>
<feature type="compositionally biased region" description="Basic residues" evidence="1">
    <location>
        <begin position="10"/>
        <end position="21"/>
    </location>
</feature>
<dbReference type="EMBL" id="JAVFWL010000006">
    <property type="protein sequence ID" value="KAK6763814.1"/>
    <property type="molecule type" value="Genomic_DNA"/>
</dbReference>
<organism evidence="2 3">
    <name type="scientific">Necator americanus</name>
    <name type="common">Human hookworm</name>
    <dbReference type="NCBI Taxonomy" id="51031"/>
    <lineage>
        <taxon>Eukaryota</taxon>
        <taxon>Metazoa</taxon>
        <taxon>Ecdysozoa</taxon>
        <taxon>Nematoda</taxon>
        <taxon>Chromadorea</taxon>
        <taxon>Rhabditida</taxon>
        <taxon>Rhabditina</taxon>
        <taxon>Rhabditomorpha</taxon>
        <taxon>Strongyloidea</taxon>
        <taxon>Ancylostomatidae</taxon>
        <taxon>Bunostominae</taxon>
        <taxon>Necator</taxon>
    </lineage>
</organism>
<name>A0ABR1EMB3_NECAM</name>
<sequence length="94" mass="10729">MELHDLHVMKSARKTLQRRKKKDLKERTAALLAEAAEASKSIRYACRNFASRKTKVNTLRNPNVTKHKEGEWRKSLITCTQISSAATSTFLLTI</sequence>
<dbReference type="Proteomes" id="UP001303046">
    <property type="component" value="Unassembled WGS sequence"/>
</dbReference>
<protein>
    <submittedName>
        <fullName evidence="2">Uncharacterized protein</fullName>
    </submittedName>
</protein>
<feature type="region of interest" description="Disordered" evidence="1">
    <location>
        <begin position="1"/>
        <end position="21"/>
    </location>
</feature>
<accession>A0ABR1EMB3</accession>
<reference evidence="2 3" key="1">
    <citation type="submission" date="2023-08" db="EMBL/GenBank/DDBJ databases">
        <title>A Necator americanus chromosomal reference genome.</title>
        <authorList>
            <person name="Ilik V."/>
            <person name="Petrzelkova K.J."/>
            <person name="Pardy F."/>
            <person name="Fuh T."/>
            <person name="Niatou-Singa F.S."/>
            <person name="Gouil Q."/>
            <person name="Baker L."/>
            <person name="Ritchie M.E."/>
            <person name="Jex A.R."/>
            <person name="Gazzola D."/>
            <person name="Li H."/>
            <person name="Toshio Fujiwara R."/>
            <person name="Zhan B."/>
            <person name="Aroian R.V."/>
            <person name="Pafco B."/>
            <person name="Schwarz E.M."/>
        </authorList>
    </citation>
    <scope>NUCLEOTIDE SEQUENCE [LARGE SCALE GENOMIC DNA]</scope>
    <source>
        <strain evidence="2 3">Aroian</strain>
        <tissue evidence="2">Whole animal</tissue>
    </source>
</reference>
<keyword evidence="3" id="KW-1185">Reference proteome</keyword>